<comment type="caution">
    <text evidence="1">The sequence shown here is derived from an EMBL/GenBank/DDBJ whole genome shotgun (WGS) entry which is preliminary data.</text>
</comment>
<protein>
    <recommendedName>
        <fullName evidence="2">Transposase</fullName>
    </recommendedName>
</protein>
<evidence type="ECO:0008006" key="2">
    <source>
        <dbReference type="Google" id="ProtNLM"/>
    </source>
</evidence>
<dbReference type="AlphaFoldDB" id="A0A7C2SN34"/>
<name>A0A7C2SN34_ARCFL</name>
<evidence type="ECO:0000313" key="1">
    <source>
        <dbReference type="EMBL" id="HET20690.1"/>
    </source>
</evidence>
<accession>A0A7C2SN34</accession>
<gene>
    <name evidence="1" type="ORF">ENN70_00960</name>
</gene>
<dbReference type="EMBL" id="DSCQ01000015">
    <property type="protein sequence ID" value="HET20690.1"/>
    <property type="molecule type" value="Genomic_DNA"/>
</dbReference>
<proteinExistence type="predicted"/>
<organism evidence="1">
    <name type="scientific">Archaeoglobus fulgidus</name>
    <dbReference type="NCBI Taxonomy" id="2234"/>
    <lineage>
        <taxon>Archaea</taxon>
        <taxon>Methanobacteriati</taxon>
        <taxon>Methanobacteriota</taxon>
        <taxon>Archaeoglobi</taxon>
        <taxon>Archaeoglobales</taxon>
        <taxon>Archaeoglobaceae</taxon>
        <taxon>Archaeoglobus</taxon>
    </lineage>
</organism>
<sequence>MVRDGFEAVLEACRIVLGDTGPENHSRRRGRKSYPQPLLMAIIYIAIREGWSLRQAESWCLENFELLKMHGWTYRNPPKKSTFHKMMKEIDVALLQRISAVIKHLKGEIYLPL</sequence>
<reference evidence="1" key="1">
    <citation type="journal article" date="2020" name="mSystems">
        <title>Genome- and Community-Level Interaction Insights into Carbon Utilization and Element Cycling Functions of Hydrothermarchaeota in Hydrothermal Sediment.</title>
        <authorList>
            <person name="Zhou Z."/>
            <person name="Liu Y."/>
            <person name="Xu W."/>
            <person name="Pan J."/>
            <person name="Luo Z.H."/>
            <person name="Li M."/>
        </authorList>
    </citation>
    <scope>NUCLEOTIDE SEQUENCE [LARGE SCALE GENOMIC DNA]</scope>
    <source>
        <strain evidence="1">SpSt-12</strain>
    </source>
</reference>